<dbReference type="GO" id="GO:0009751">
    <property type="term" value="P:response to salicylic acid"/>
    <property type="evidence" value="ECO:0007669"/>
    <property type="project" value="UniProtKB-ARBA"/>
</dbReference>
<evidence type="ECO:0000313" key="9">
    <source>
        <dbReference type="Proteomes" id="UP001279734"/>
    </source>
</evidence>
<keyword evidence="9" id="KW-1185">Reference proteome</keyword>
<proteinExistence type="predicted"/>
<dbReference type="FunFam" id="2.20.25.80:FF:000008">
    <property type="entry name" value="WRKY transcription factor 40"/>
    <property type="match status" value="1"/>
</dbReference>
<reference evidence="8" key="1">
    <citation type="submission" date="2023-05" db="EMBL/GenBank/DDBJ databases">
        <title>Nepenthes gracilis genome sequencing.</title>
        <authorList>
            <person name="Fukushima K."/>
        </authorList>
    </citation>
    <scope>NUCLEOTIDE SEQUENCE</scope>
    <source>
        <strain evidence="8">SING2019-196</strain>
    </source>
</reference>
<dbReference type="GO" id="GO:0005634">
    <property type="term" value="C:nucleus"/>
    <property type="evidence" value="ECO:0007669"/>
    <property type="project" value="UniProtKB-SubCell"/>
</dbReference>
<dbReference type="Pfam" id="PF03106">
    <property type="entry name" value="WRKY"/>
    <property type="match status" value="1"/>
</dbReference>
<evidence type="ECO:0000256" key="2">
    <source>
        <dbReference type="ARBA" id="ARBA00023015"/>
    </source>
</evidence>
<keyword evidence="2" id="KW-0805">Transcription regulation</keyword>
<evidence type="ECO:0000256" key="3">
    <source>
        <dbReference type="ARBA" id="ARBA00023125"/>
    </source>
</evidence>
<gene>
    <name evidence="8" type="ORF">Nepgr_005437</name>
</gene>
<comment type="caution">
    <text evidence="8">The sequence shown here is derived from an EMBL/GenBank/DDBJ whole genome shotgun (WGS) entry which is preliminary data.</text>
</comment>
<evidence type="ECO:0000256" key="6">
    <source>
        <dbReference type="SAM" id="MobiDB-lite"/>
    </source>
</evidence>
<dbReference type="GO" id="GO:0042742">
    <property type="term" value="P:defense response to bacterium"/>
    <property type="evidence" value="ECO:0007669"/>
    <property type="project" value="UniProtKB-ARBA"/>
</dbReference>
<feature type="compositionally biased region" description="Polar residues" evidence="6">
    <location>
        <begin position="112"/>
        <end position="131"/>
    </location>
</feature>
<feature type="region of interest" description="Disordered" evidence="6">
    <location>
        <begin position="216"/>
        <end position="250"/>
    </location>
</feature>
<evidence type="ECO:0000256" key="1">
    <source>
        <dbReference type="ARBA" id="ARBA00004123"/>
    </source>
</evidence>
<dbReference type="GO" id="GO:0003700">
    <property type="term" value="F:DNA-binding transcription factor activity"/>
    <property type="evidence" value="ECO:0007669"/>
    <property type="project" value="InterPro"/>
</dbReference>
<name>A0AAD3XGG2_NEPGR</name>
<dbReference type="Proteomes" id="UP001279734">
    <property type="component" value="Unassembled WGS sequence"/>
</dbReference>
<dbReference type="GO" id="GO:0050832">
    <property type="term" value="P:defense response to fungus"/>
    <property type="evidence" value="ECO:0007669"/>
    <property type="project" value="UniProtKB-ARBA"/>
</dbReference>
<sequence length="317" mass="34608">MDYSTRLSTSLDLNLNPLRLLDDASPPHAPEKEAHTVISGQLGNQLSPKEETGALVEELNRVRAENKRLTEMLTVACENYNALRKQLDDYISCNPPSTPSDEIAKKRKAEGSSDNHLVTAGNSESSSTGQDFSHKKPTKESIVEAKISTVYVRTEASDTNLIVKDGYQWRKYGQKVTRDNPSPRAYFKCSFAPSCPVKKKVQRSVEDQTVLVATYEGEHNHPQPCNQEAATGSNSRSRSSGSTPCSTSLNSSSHAITIDLTQPRPITTSVAASQRVNMLGFQKLMAEQMASSLKKDPNFTAALAAAISGSFLNQNSK</sequence>
<dbReference type="PANTHER" id="PTHR31429:SF3">
    <property type="entry name" value="WRKY TRANSCRIPTION FACTOR 40-RELATED"/>
    <property type="match status" value="1"/>
</dbReference>
<dbReference type="GO" id="GO:0043565">
    <property type="term" value="F:sequence-specific DNA binding"/>
    <property type="evidence" value="ECO:0007669"/>
    <property type="project" value="InterPro"/>
</dbReference>
<dbReference type="InterPro" id="IPR044810">
    <property type="entry name" value="WRKY_plant"/>
</dbReference>
<feature type="compositionally biased region" description="Low complexity" evidence="6">
    <location>
        <begin position="232"/>
        <end position="250"/>
    </location>
</feature>
<evidence type="ECO:0000313" key="8">
    <source>
        <dbReference type="EMBL" id="GMH03598.1"/>
    </source>
</evidence>
<evidence type="ECO:0000256" key="5">
    <source>
        <dbReference type="ARBA" id="ARBA00023242"/>
    </source>
</evidence>
<feature type="domain" description="WRKY" evidence="7">
    <location>
        <begin position="158"/>
        <end position="224"/>
    </location>
</feature>
<dbReference type="PANTHER" id="PTHR31429">
    <property type="entry name" value="WRKY TRANSCRIPTION FACTOR 36-RELATED"/>
    <property type="match status" value="1"/>
</dbReference>
<dbReference type="GO" id="GO:0031347">
    <property type="term" value="P:regulation of defense response"/>
    <property type="evidence" value="ECO:0007669"/>
    <property type="project" value="UniProtKB-ARBA"/>
</dbReference>
<evidence type="ECO:0000259" key="7">
    <source>
        <dbReference type="PROSITE" id="PS50811"/>
    </source>
</evidence>
<keyword evidence="5" id="KW-0539">Nucleus</keyword>
<dbReference type="PROSITE" id="PS50811">
    <property type="entry name" value="WRKY"/>
    <property type="match status" value="1"/>
</dbReference>
<organism evidence="8 9">
    <name type="scientific">Nepenthes gracilis</name>
    <name type="common">Slender pitcher plant</name>
    <dbReference type="NCBI Taxonomy" id="150966"/>
    <lineage>
        <taxon>Eukaryota</taxon>
        <taxon>Viridiplantae</taxon>
        <taxon>Streptophyta</taxon>
        <taxon>Embryophyta</taxon>
        <taxon>Tracheophyta</taxon>
        <taxon>Spermatophyta</taxon>
        <taxon>Magnoliopsida</taxon>
        <taxon>eudicotyledons</taxon>
        <taxon>Gunneridae</taxon>
        <taxon>Pentapetalae</taxon>
        <taxon>Caryophyllales</taxon>
        <taxon>Nepenthaceae</taxon>
        <taxon>Nepenthes</taxon>
    </lineage>
</organism>
<dbReference type="Gene3D" id="2.20.25.80">
    <property type="entry name" value="WRKY domain"/>
    <property type="match status" value="1"/>
</dbReference>
<dbReference type="SMART" id="SM00774">
    <property type="entry name" value="WRKY"/>
    <property type="match status" value="1"/>
</dbReference>
<evidence type="ECO:0000256" key="4">
    <source>
        <dbReference type="ARBA" id="ARBA00023163"/>
    </source>
</evidence>
<feature type="region of interest" description="Disordered" evidence="6">
    <location>
        <begin position="92"/>
        <end position="139"/>
    </location>
</feature>
<dbReference type="InterPro" id="IPR036576">
    <property type="entry name" value="WRKY_dom_sf"/>
</dbReference>
<accession>A0AAD3XGG2</accession>
<keyword evidence="3" id="KW-0238">DNA-binding</keyword>
<dbReference type="AlphaFoldDB" id="A0AAD3XGG2"/>
<dbReference type="GO" id="GO:0002237">
    <property type="term" value="P:response to molecule of bacterial origin"/>
    <property type="evidence" value="ECO:0007669"/>
    <property type="project" value="UniProtKB-ARBA"/>
</dbReference>
<dbReference type="SUPFAM" id="SSF118290">
    <property type="entry name" value="WRKY DNA-binding domain"/>
    <property type="match status" value="1"/>
</dbReference>
<dbReference type="InterPro" id="IPR003657">
    <property type="entry name" value="WRKY_dom"/>
</dbReference>
<keyword evidence="4" id="KW-0804">Transcription</keyword>
<protein>
    <recommendedName>
        <fullName evidence="7">WRKY domain-containing protein</fullName>
    </recommendedName>
</protein>
<comment type="subcellular location">
    <subcellularLocation>
        <location evidence="1">Nucleus</location>
    </subcellularLocation>
</comment>
<dbReference type="EMBL" id="BSYO01000004">
    <property type="protein sequence ID" value="GMH03598.1"/>
    <property type="molecule type" value="Genomic_DNA"/>
</dbReference>